<name>A0A1X7CXW1_9BACT</name>
<dbReference type="PROSITE" id="PS51257">
    <property type="entry name" value="PROKAR_LIPOPROTEIN"/>
    <property type="match status" value="1"/>
</dbReference>
<keyword evidence="3" id="KW-1185">Reference proteome</keyword>
<accession>A0A1X7CXW1</accession>
<dbReference type="OrthoDB" id="5449419at2"/>
<proteinExistence type="predicted"/>
<dbReference type="STRING" id="1519643.SAMN06295933_1371"/>
<gene>
    <name evidence="2" type="ORF">SAMN06295933_1371</name>
</gene>
<feature type="chain" id="PRO_5013163321" evidence="1">
    <location>
        <begin position="25"/>
        <end position="262"/>
    </location>
</feature>
<reference evidence="3" key="1">
    <citation type="submission" date="2017-04" db="EMBL/GenBank/DDBJ databases">
        <authorList>
            <person name="Varghese N."/>
            <person name="Submissions S."/>
        </authorList>
    </citation>
    <scope>NUCLEOTIDE SEQUENCE [LARGE SCALE GENOMIC DNA]</scope>
    <source>
        <strain evidence="3">K3S</strain>
    </source>
</reference>
<dbReference type="Proteomes" id="UP000192906">
    <property type="component" value="Unassembled WGS sequence"/>
</dbReference>
<evidence type="ECO:0000313" key="2">
    <source>
        <dbReference type="EMBL" id="SMF04640.1"/>
    </source>
</evidence>
<organism evidence="2 3">
    <name type="scientific">Desulfovibrio gilichinskyi</name>
    <dbReference type="NCBI Taxonomy" id="1519643"/>
    <lineage>
        <taxon>Bacteria</taxon>
        <taxon>Pseudomonadati</taxon>
        <taxon>Thermodesulfobacteriota</taxon>
        <taxon>Desulfovibrionia</taxon>
        <taxon>Desulfovibrionales</taxon>
        <taxon>Desulfovibrionaceae</taxon>
        <taxon>Desulfovibrio</taxon>
    </lineage>
</organism>
<evidence type="ECO:0000256" key="1">
    <source>
        <dbReference type="SAM" id="SignalP"/>
    </source>
</evidence>
<keyword evidence="1" id="KW-0732">Signal</keyword>
<protein>
    <submittedName>
        <fullName evidence="2">Uncharacterized protein</fullName>
    </submittedName>
</protein>
<dbReference type="EMBL" id="FWZU01000002">
    <property type="protein sequence ID" value="SMF04640.1"/>
    <property type="molecule type" value="Genomic_DNA"/>
</dbReference>
<sequence length="262" mass="28888">MNNLKKSFLKAFVGLSFLVSMGCAVVNIPTPHGMTDGPDSGASAEKVLSFFDSIPYREDGAINKAGDFTLFADQQARFDTSGLNCSGFTVAASRYFFKRDYVLNDVMIDRLADSGPDAENGEDWDFGYDVILNLTEGMDRKVMLPFGKNADISSSNGMTLRGFDLHDLKAWTDVISKMKKGSVYLFSMSKPVSFKNYKLLHYHVGVIVPDGEGHVWLCHATHKAGVNKVDITSLENLKRVVDANPDSKLGKRMILIVEAPLK</sequence>
<dbReference type="AlphaFoldDB" id="A0A1X7CXW1"/>
<feature type="signal peptide" evidence="1">
    <location>
        <begin position="1"/>
        <end position="24"/>
    </location>
</feature>
<evidence type="ECO:0000313" key="3">
    <source>
        <dbReference type="Proteomes" id="UP000192906"/>
    </source>
</evidence>
<dbReference type="RefSeq" id="WP_085100248.1">
    <property type="nucleotide sequence ID" value="NZ_FWZU01000002.1"/>
</dbReference>